<feature type="compositionally biased region" description="Low complexity" evidence="1">
    <location>
        <begin position="75"/>
        <end position="88"/>
    </location>
</feature>
<protein>
    <submittedName>
        <fullName evidence="3">LysM peptidoglycan-binding domain-containing protein</fullName>
    </submittedName>
</protein>
<gene>
    <name evidence="3" type="ORF">GIS00_03320</name>
</gene>
<dbReference type="InterPro" id="IPR018392">
    <property type="entry name" value="LysM"/>
</dbReference>
<reference evidence="3 4" key="1">
    <citation type="submission" date="2019-11" db="EMBL/GenBank/DDBJ databases">
        <authorList>
            <person name="Jiang L.-Q."/>
        </authorList>
    </citation>
    <scope>NUCLEOTIDE SEQUENCE [LARGE SCALE GENOMIC DNA]</scope>
    <source>
        <strain evidence="3 4">YIM 132087</strain>
    </source>
</reference>
<evidence type="ECO:0000313" key="3">
    <source>
        <dbReference type="EMBL" id="MTD12975.1"/>
    </source>
</evidence>
<evidence type="ECO:0000259" key="2">
    <source>
        <dbReference type="Pfam" id="PF01476"/>
    </source>
</evidence>
<evidence type="ECO:0000256" key="1">
    <source>
        <dbReference type="SAM" id="MobiDB-lite"/>
    </source>
</evidence>
<dbReference type="CDD" id="cd00118">
    <property type="entry name" value="LysM"/>
    <property type="match status" value="1"/>
</dbReference>
<feature type="domain" description="LysM" evidence="2">
    <location>
        <begin position="21"/>
        <end position="35"/>
    </location>
</feature>
<dbReference type="InterPro" id="IPR036779">
    <property type="entry name" value="LysM_dom_sf"/>
</dbReference>
<accession>A0A7K1FFS8</accession>
<feature type="region of interest" description="Disordered" evidence="1">
    <location>
        <begin position="64"/>
        <end position="88"/>
    </location>
</feature>
<proteinExistence type="predicted"/>
<comment type="caution">
    <text evidence="3">The sequence shown here is derived from an EMBL/GenBank/DDBJ whole genome shotgun (WGS) entry which is preliminary data.</text>
</comment>
<dbReference type="Gene3D" id="3.10.350.10">
    <property type="entry name" value="LysM domain"/>
    <property type="match status" value="1"/>
</dbReference>
<name>A0A7K1FFS8_9ACTN</name>
<dbReference type="AlphaFoldDB" id="A0A7K1FFS8"/>
<keyword evidence="4" id="KW-1185">Reference proteome</keyword>
<dbReference type="EMBL" id="WLYK01000001">
    <property type="protein sequence ID" value="MTD12975.1"/>
    <property type="molecule type" value="Genomic_DNA"/>
</dbReference>
<evidence type="ECO:0000313" key="4">
    <source>
        <dbReference type="Proteomes" id="UP000460221"/>
    </source>
</evidence>
<dbReference type="Pfam" id="PF01476">
    <property type="entry name" value="LysM"/>
    <property type="match status" value="1"/>
</dbReference>
<sequence length="88" mass="9218">MEPPQQPAPPVVQPPEPAEVVVLRGDTLWGIAAAHLPTGATDAEIDTAWRAWYVANRQVIGDEPDLLLPGQRLTAPAPGDTAPPGGQP</sequence>
<organism evidence="3 4">
    <name type="scientific">Nakamurella alba</name>
    <dbReference type="NCBI Taxonomy" id="2665158"/>
    <lineage>
        <taxon>Bacteria</taxon>
        <taxon>Bacillati</taxon>
        <taxon>Actinomycetota</taxon>
        <taxon>Actinomycetes</taxon>
        <taxon>Nakamurellales</taxon>
        <taxon>Nakamurellaceae</taxon>
        <taxon>Nakamurella</taxon>
    </lineage>
</organism>
<dbReference type="Proteomes" id="UP000460221">
    <property type="component" value="Unassembled WGS sequence"/>
</dbReference>